<organism evidence="6 7">
    <name type="scientific">Anaeromyxobacter oryzae</name>
    <dbReference type="NCBI Taxonomy" id="2918170"/>
    <lineage>
        <taxon>Bacteria</taxon>
        <taxon>Pseudomonadati</taxon>
        <taxon>Myxococcota</taxon>
        <taxon>Myxococcia</taxon>
        <taxon>Myxococcales</taxon>
        <taxon>Cystobacterineae</taxon>
        <taxon>Anaeromyxobacteraceae</taxon>
        <taxon>Anaeromyxobacter</taxon>
    </lineage>
</organism>
<keyword evidence="2" id="KW-0472">Membrane</keyword>
<keyword evidence="7" id="KW-1185">Reference proteome</keyword>
<dbReference type="Pfam" id="PF25183">
    <property type="entry name" value="OMP_b-brl_4"/>
    <property type="match status" value="2"/>
</dbReference>
<feature type="chain" id="PRO_5046065211" evidence="4">
    <location>
        <begin position="25"/>
        <end position="1107"/>
    </location>
</feature>
<evidence type="ECO:0000313" key="6">
    <source>
        <dbReference type="EMBL" id="BDG03853.1"/>
    </source>
</evidence>
<dbReference type="Proteomes" id="UP001162891">
    <property type="component" value="Chromosome"/>
</dbReference>
<accession>A0ABM7WWG7</accession>
<comment type="subcellular location">
    <subcellularLocation>
        <location evidence="1">Cell outer membrane</location>
    </subcellularLocation>
</comment>
<protein>
    <submittedName>
        <fullName evidence="6">Membrane protein</fullName>
    </submittedName>
</protein>
<sequence>MRKKLLRLLRIAPLALLFAGVASAQTTGTIIGVVTDASTGKPVAGAVVIATSSSLQGQQTAVTDNGGNYRITLLPPGEYALTVQLGGYKDASRSDIRLSQDKTIRANMAVVPEAVQMEEQVVKTGTAPVVNVGSAEAGAVVSKEFISSIPVARGFEQVAVVAPTARNDLYGISFAGAQSPENQYIVDGLNTTDPTFGTRTTLNGPPALRTNFLEEIDVKTGSFSAEYGRATGGILNAVLKSGSNEFHGSVFSAFTPSMLVEPKGKAVGASGEALAYRTNPSAGTFGLDMGFELGGPVLKDKLWFYAGFAPVIQRTYYERFVRRNILPDASGNCPAGSAATGNNGECVNTSTGDSLQEQLPGLANNNSIQRTTYQWVGKLTYLLNETNSITVSGWGAPSSRTSLRQGFFAGAMYNSPSARFAYVDDGQTGVLGRWAGKFLDKRLIGEVQLGWYGTYNTPQAKTVDGLPLQQTPTIEWTSERPLTQFESAPGCGAADCPVFGYQTGGSGGIFDWTTNRYNGKATASYLFDGLGQHNVKGGIDLERLDYDISKRYSGGAYYRASASGNFAAYRGYGIINAPPDPTTGVIGTDDATLVSRTNPTNKSESDSFGYFLQDSWQFSFLPNVTLNYGLRLETQSMKNLTFTNSTGFDIKDNWSPRVQAIWDFTGNGRGKAAASWGRFYYAMPLDMGDRAFGSEISLRYTLNGQSCGLPADLSNGAAGAFDPRGLNFPGGPTASTCQIVPTSGPNNDYRLTGAPLTPADPGLKGAFVDQFGAQAEYEILSDLSLGVEWQARRQGNVIEDMSSNDGGSYFIGNPGRDRTIPDPNAPVDPVTGLRTSNSKFVTTVDPQTGRSIQITFPTPERSYDGLTFKATKSFSKSWLAQASYTYSVLRGNYPGPYRPEDGQLDPGITSEYDLAALMANKKGYLPGDQTHQIKLYGAYTFTLNPRFNVTASGAYTGLSGTPVNALGAGVNDYGPSQAFIIPRGQAGRTPWTNTIDLGGAVSYVIRPPVALAFRVDVFNVFNSQETLTYDQDYTFDTVHTIPANCKNSAAGTANPIQSLKGACPDLAYLKTIDGRAVTLNPNWGKTDRATTAIQAPLSLRLSLALSF</sequence>
<dbReference type="InterPro" id="IPR037066">
    <property type="entry name" value="Plug_dom_sf"/>
</dbReference>
<dbReference type="SUPFAM" id="SSF49452">
    <property type="entry name" value="Starch-binding domain-like"/>
    <property type="match status" value="1"/>
</dbReference>
<evidence type="ECO:0000256" key="2">
    <source>
        <dbReference type="ARBA" id="ARBA00023136"/>
    </source>
</evidence>
<reference evidence="7" key="1">
    <citation type="journal article" date="2022" name="Int. J. Syst. Evol. Microbiol.">
        <title>Anaeromyxobacter oryzae sp. nov., Anaeromyxobacter diazotrophicus sp. nov. and Anaeromyxobacter paludicola sp. nov., isolated from paddy soils.</title>
        <authorList>
            <person name="Itoh H."/>
            <person name="Xu Z."/>
            <person name="Mise K."/>
            <person name="Masuda Y."/>
            <person name="Ushijima N."/>
            <person name="Hayakawa C."/>
            <person name="Shiratori Y."/>
            <person name="Senoo K."/>
        </authorList>
    </citation>
    <scope>NUCLEOTIDE SEQUENCE [LARGE SCALE GENOMIC DNA]</scope>
    <source>
        <strain evidence="7">Red232</strain>
    </source>
</reference>
<feature type="domain" description="TonB-dependent transporter Oar-like beta-barrel" evidence="5">
    <location>
        <begin position="238"/>
        <end position="649"/>
    </location>
</feature>
<evidence type="ECO:0000313" key="7">
    <source>
        <dbReference type="Proteomes" id="UP001162891"/>
    </source>
</evidence>
<feature type="domain" description="TonB-dependent transporter Oar-like beta-barrel" evidence="5">
    <location>
        <begin position="651"/>
        <end position="940"/>
    </location>
</feature>
<dbReference type="Gene3D" id="2.40.170.20">
    <property type="entry name" value="TonB-dependent receptor, beta-barrel domain"/>
    <property type="match status" value="1"/>
</dbReference>
<dbReference type="InterPro" id="IPR036942">
    <property type="entry name" value="Beta-barrel_TonB_sf"/>
</dbReference>
<dbReference type="Gene3D" id="2.170.130.10">
    <property type="entry name" value="TonB-dependent receptor, plug domain"/>
    <property type="match status" value="1"/>
</dbReference>
<dbReference type="EMBL" id="AP025591">
    <property type="protein sequence ID" value="BDG03853.1"/>
    <property type="molecule type" value="Genomic_DNA"/>
</dbReference>
<dbReference type="Gene3D" id="2.60.40.1120">
    <property type="entry name" value="Carboxypeptidase-like, regulatory domain"/>
    <property type="match status" value="1"/>
</dbReference>
<gene>
    <name evidence="6" type="ORF">AMOR_28490</name>
</gene>
<name>A0ABM7WWG7_9BACT</name>
<proteinExistence type="predicted"/>
<dbReference type="InterPro" id="IPR013784">
    <property type="entry name" value="Carb-bd-like_fold"/>
</dbReference>
<dbReference type="SUPFAM" id="SSF56935">
    <property type="entry name" value="Porins"/>
    <property type="match status" value="1"/>
</dbReference>
<evidence type="ECO:0000256" key="3">
    <source>
        <dbReference type="ARBA" id="ARBA00023237"/>
    </source>
</evidence>
<dbReference type="RefSeq" id="WP_248362355.1">
    <property type="nucleotide sequence ID" value="NZ_AP025591.1"/>
</dbReference>
<dbReference type="InterPro" id="IPR057601">
    <property type="entry name" value="Oar-like_b-barrel"/>
</dbReference>
<dbReference type="Pfam" id="PF13620">
    <property type="entry name" value="CarboxypepD_reg"/>
    <property type="match status" value="1"/>
</dbReference>
<evidence type="ECO:0000259" key="5">
    <source>
        <dbReference type="Pfam" id="PF25183"/>
    </source>
</evidence>
<feature type="signal peptide" evidence="4">
    <location>
        <begin position="1"/>
        <end position="24"/>
    </location>
</feature>
<evidence type="ECO:0000256" key="1">
    <source>
        <dbReference type="ARBA" id="ARBA00004442"/>
    </source>
</evidence>
<evidence type="ECO:0000256" key="4">
    <source>
        <dbReference type="SAM" id="SignalP"/>
    </source>
</evidence>
<keyword evidence="4" id="KW-0732">Signal</keyword>
<keyword evidence="3" id="KW-0998">Cell outer membrane</keyword>